<keyword evidence="11" id="KW-0472">Membrane</keyword>
<evidence type="ECO:0000256" key="9">
    <source>
        <dbReference type="ARBA" id="ARBA00047455"/>
    </source>
</evidence>
<feature type="domain" description="FAD-binding FR-type" evidence="14">
    <location>
        <begin position="1266"/>
        <end position="1371"/>
    </location>
</feature>
<feature type="transmembrane region" description="Helical" evidence="11">
    <location>
        <begin position="1091"/>
        <end position="1108"/>
    </location>
</feature>
<dbReference type="InterPro" id="IPR019791">
    <property type="entry name" value="Haem_peroxidase_animal"/>
</dbReference>
<dbReference type="SUPFAM" id="SSF81665">
    <property type="entry name" value="Calcium ATPase, transmembrane domain M"/>
    <property type="match status" value="1"/>
</dbReference>
<keyword evidence="6" id="KW-0521">NADP</keyword>
<keyword evidence="12" id="KW-0732">Signal</keyword>
<dbReference type="Gene3D" id="3.40.50.80">
    <property type="entry name" value="Nucleotide-binding domain of ferredoxin-NADP reductase (FNR) module"/>
    <property type="match status" value="1"/>
</dbReference>
<evidence type="ECO:0000256" key="6">
    <source>
        <dbReference type="ARBA" id="ARBA00022857"/>
    </source>
</evidence>
<feature type="domain" description="EF-hand" evidence="13">
    <location>
        <begin position="834"/>
        <end position="869"/>
    </location>
</feature>
<keyword evidence="3" id="KW-0285">Flavoprotein</keyword>
<dbReference type="InterPro" id="IPR010255">
    <property type="entry name" value="Haem_peroxidase_sf"/>
</dbReference>
<dbReference type="InterPro" id="IPR039261">
    <property type="entry name" value="FNR_nucleotide-bd"/>
</dbReference>
<comment type="similarity">
    <text evidence="1">In the N-terminal section; belongs to the peroxidase family.</text>
</comment>
<keyword evidence="11" id="KW-1133">Transmembrane helix</keyword>
<dbReference type="Gene3D" id="1.10.238.10">
    <property type="entry name" value="EF-hand"/>
    <property type="match status" value="1"/>
</dbReference>
<dbReference type="SUPFAM" id="SSF47473">
    <property type="entry name" value="EF-hand"/>
    <property type="match status" value="1"/>
</dbReference>
<dbReference type="InterPro" id="IPR023298">
    <property type="entry name" value="ATPase_P-typ_TM_dom_sf"/>
</dbReference>
<feature type="domain" description="EF-hand" evidence="13">
    <location>
        <begin position="870"/>
        <end position="905"/>
    </location>
</feature>
<dbReference type="Proteomes" id="UP000694941">
    <property type="component" value="Unplaced"/>
</dbReference>
<feature type="transmembrane region" description="Helical" evidence="11">
    <location>
        <begin position="1243"/>
        <end position="1262"/>
    </location>
</feature>
<keyword evidence="5" id="KW-0274">FAD</keyword>
<dbReference type="CDD" id="cd00051">
    <property type="entry name" value="EFh"/>
    <property type="match status" value="1"/>
</dbReference>
<evidence type="ECO:0000256" key="3">
    <source>
        <dbReference type="ARBA" id="ARBA00022630"/>
    </source>
</evidence>
<dbReference type="InterPro" id="IPR017927">
    <property type="entry name" value="FAD-bd_FR_type"/>
</dbReference>
<sequence length="1546" mass="177842">MRTILASIFTLEVFTALLFTTVTVNSTTTANSTIHRTSVNTSSSKVDAKNPNIFSIAIRWMLRLRGYITNPTVEYESYDGWFNNRALPHLGATSSPVIRLLGTGYALKQPSDTTRPTSSLVGKTLEYILYQKSVTSGRNILFLYFGKLVMEEIINMKKPECPVEYFGILEPDDSSENEENDTYNKKRIQYSRSLCKENSDISPSNPRHRLNQVTPWLDGEVIYGHSKSQSCMLRTFEGGKLSDTNEYQQTRDLWTIEDPIVSKLKFLWLKLHNGLAEIFQNVNKNWTDEQLFNEARKWVIGIYQHLIINIWLPVWLEEELPQYSGYNARLDPSIYDVFEPAAASLKHTFKVFQIHKVSTDCSITGAVQTCNSYDVRGSDLEELLIGMSLQSLENDTQITYEEEEENNQRHDLAIEIQYERDCGFPDYKTALQEQGFNIHFDTFNEMAKLFPKLYQWKPELFDELLPELYGNKTDNIDILVGMLLEISENTNQLFHNAVQNQFQRIRDGDRFWFENLKNGLFTESEVKVIKMLKLYHILQLSMNTPRDIVFNDFHLPSSVLGLDTSCAVKLVKSNCKWKDKEDVCYYIYSDSEDIVDCDVPQPLRSSTGRKVSLALFLLFLGTYILGCIFLLLFLRRRRRNSALEELKRMNAEKRKSLYDNSAVAIEWVGREDPRCVVVNLCAELKNIKVSLLTGETVRHIDLSRIHTLEVLVSTSEERDKLLIRVSRHYDLVLLFENTSYRESFLQDLEKFLGDIGVGRQRLNVTNYHIQRDALTKADRQAQLEKFLRVVFAQQAFLIEHDQEELFHVDAIQAKEVINTKLVPFEFAEALSLPQDSIFVTQMFSFVDKQNSGCISLREFLDMIVIFAKGAVDEKSQLLFDTYDIDNSGNLMREDFTALIKSLLFLTNESLTADQVGKMIGPMLRGAGLHDKKFFTLSDLRQLIKDHAEELGYFLLNFDVGKSKPEKLSPSFNQSALARAQDTIIRAYCDENEVKENQTLANQAFPSQASQVKVATGTSSYKKKGLCLLLILLRHFLELYRLQVFWVVFYTLVLIGLFHHSFYTYIVQTDYQNFGKIASYGLAISQGAKTPMMLSFSLVILTMCHYVVIKCRSTFLDHIFPFGSIASSYSYAAFCSFIFSVIHVIGHMIFLYCMSSQPAVNLSRLFPSFYPMEGKLSDFHYWLFHTITGITGVLLILVLLPIYLFTSRFVCYCHPYFFWASRSLYILAYILLNLHGLGRVFENPAFYCFFLLPCILFILNTLVSISKKITEVFVIHAKPLSSDVMLLLIKKPPNFKFMSGQWVRISCPAISHHEYYHFAVSSAPQEETLAIHIRNEGPWTANLLNKFNHTILKHLGYPKLYLDGPYGKGHRSLLFCDVTVLIGGGRGGPLLSSLLKDMLFQRSTEERNFCKKIYFIWITRSQKEFPWMINVIKEIEEKDKTGLIDIHIFITQFYQKSDMHTVMLYVCEQYFQKLSGRNLLTGLRTPTHFGHPDLHLLLASLQVEHPGVGKFGVVTFGSPSLMQNVQQSCDELNKREGALFAHHSEDI</sequence>
<organism evidence="15 16">
    <name type="scientific">Limulus polyphemus</name>
    <name type="common">Atlantic horseshoe crab</name>
    <dbReference type="NCBI Taxonomy" id="6850"/>
    <lineage>
        <taxon>Eukaryota</taxon>
        <taxon>Metazoa</taxon>
        <taxon>Ecdysozoa</taxon>
        <taxon>Arthropoda</taxon>
        <taxon>Chelicerata</taxon>
        <taxon>Merostomata</taxon>
        <taxon>Xiphosura</taxon>
        <taxon>Limulidae</taxon>
        <taxon>Limulus</taxon>
    </lineage>
</organism>
<evidence type="ECO:0000256" key="7">
    <source>
        <dbReference type="ARBA" id="ARBA00023002"/>
    </source>
</evidence>
<feature type="transmembrane region" description="Helical" evidence="11">
    <location>
        <begin position="613"/>
        <end position="634"/>
    </location>
</feature>
<dbReference type="EC" id="1.6.3.1" evidence="2"/>
<proteinExistence type="inferred from homology"/>
<dbReference type="PANTHER" id="PTHR11972:SF208">
    <property type="entry name" value="DUAL OXIDASE-LIKE PROTEIN"/>
    <property type="match status" value="1"/>
</dbReference>
<evidence type="ECO:0000256" key="10">
    <source>
        <dbReference type="ARBA" id="ARBA00048762"/>
    </source>
</evidence>
<keyword evidence="15" id="KW-1185">Reference proteome</keyword>
<evidence type="ECO:0000313" key="16">
    <source>
        <dbReference type="RefSeq" id="XP_013779871.1"/>
    </source>
</evidence>
<comment type="catalytic activity">
    <reaction evidence="9">
        <text>NADH + O2 + H(+) = H2O2 + NAD(+)</text>
        <dbReference type="Rhea" id="RHEA:11264"/>
        <dbReference type="ChEBI" id="CHEBI:15378"/>
        <dbReference type="ChEBI" id="CHEBI:15379"/>
        <dbReference type="ChEBI" id="CHEBI:16240"/>
        <dbReference type="ChEBI" id="CHEBI:57540"/>
        <dbReference type="ChEBI" id="CHEBI:57945"/>
        <dbReference type="EC" id="1.6.3.1"/>
    </reaction>
</comment>
<dbReference type="RefSeq" id="XP_013779871.1">
    <property type="nucleotide sequence ID" value="XM_013924417.2"/>
</dbReference>
<comment type="catalytic activity">
    <reaction evidence="10">
        <text>NADPH + O2 + H(+) = H2O2 + NADP(+)</text>
        <dbReference type="Rhea" id="RHEA:11260"/>
        <dbReference type="ChEBI" id="CHEBI:15378"/>
        <dbReference type="ChEBI" id="CHEBI:15379"/>
        <dbReference type="ChEBI" id="CHEBI:16240"/>
        <dbReference type="ChEBI" id="CHEBI:57783"/>
        <dbReference type="ChEBI" id="CHEBI:58349"/>
        <dbReference type="EC" id="1.6.3.1"/>
    </reaction>
</comment>
<dbReference type="Gene3D" id="2.40.30.10">
    <property type="entry name" value="Translation factors"/>
    <property type="match status" value="1"/>
</dbReference>
<evidence type="ECO:0000256" key="4">
    <source>
        <dbReference type="ARBA" id="ARBA00022737"/>
    </source>
</evidence>
<dbReference type="Gene3D" id="1.10.640.10">
    <property type="entry name" value="Haem peroxidase domain superfamily, animal type"/>
    <property type="match status" value="1"/>
</dbReference>
<keyword evidence="7" id="KW-0560">Oxidoreductase</keyword>
<feature type="chain" id="PRO_5046964962" description="NAD(P)H oxidase (H2O2-forming)" evidence="12">
    <location>
        <begin position="27"/>
        <end position="1546"/>
    </location>
</feature>
<dbReference type="Pfam" id="PF08030">
    <property type="entry name" value="NAD_binding_6"/>
    <property type="match status" value="1"/>
</dbReference>
<dbReference type="SUPFAM" id="SSF48113">
    <property type="entry name" value="Heme-dependent peroxidases"/>
    <property type="match status" value="1"/>
</dbReference>
<evidence type="ECO:0000259" key="13">
    <source>
        <dbReference type="PROSITE" id="PS50222"/>
    </source>
</evidence>
<evidence type="ECO:0000256" key="8">
    <source>
        <dbReference type="ARBA" id="ARBA00023324"/>
    </source>
</evidence>
<evidence type="ECO:0000256" key="1">
    <source>
        <dbReference type="ARBA" id="ARBA00005644"/>
    </source>
</evidence>
<dbReference type="Pfam" id="PF03098">
    <property type="entry name" value="An_peroxidase"/>
    <property type="match status" value="1"/>
</dbReference>
<dbReference type="SMART" id="SM00054">
    <property type="entry name" value="EFh"/>
    <property type="match status" value="2"/>
</dbReference>
<evidence type="ECO:0000256" key="12">
    <source>
        <dbReference type="SAM" id="SignalP"/>
    </source>
</evidence>
<dbReference type="CDD" id="cd06186">
    <property type="entry name" value="NOX_Duox_like_FAD_NADP"/>
    <property type="match status" value="1"/>
</dbReference>
<accession>A0ABM1BDN9</accession>
<dbReference type="Pfam" id="PF08022">
    <property type="entry name" value="FAD_binding_8"/>
    <property type="match status" value="1"/>
</dbReference>
<dbReference type="PROSITE" id="PS50292">
    <property type="entry name" value="PEROXIDASE_3"/>
    <property type="match status" value="1"/>
</dbReference>
<name>A0ABM1BDN9_LIMPO</name>
<keyword evidence="8" id="KW-0575">Peroxidase</keyword>
<feature type="transmembrane region" description="Helical" evidence="11">
    <location>
        <begin position="1128"/>
        <end position="1151"/>
    </location>
</feature>
<dbReference type="InterPro" id="IPR013112">
    <property type="entry name" value="FAD-bd_8"/>
</dbReference>
<dbReference type="PANTHER" id="PTHR11972">
    <property type="entry name" value="NADPH OXIDASE"/>
    <property type="match status" value="1"/>
</dbReference>
<evidence type="ECO:0000313" key="15">
    <source>
        <dbReference type="Proteomes" id="UP000694941"/>
    </source>
</evidence>
<dbReference type="InterPro" id="IPR017938">
    <property type="entry name" value="Riboflavin_synthase-like_b-brl"/>
</dbReference>
<dbReference type="InterPro" id="IPR002048">
    <property type="entry name" value="EF_hand_dom"/>
</dbReference>
<feature type="transmembrane region" description="Helical" evidence="11">
    <location>
        <begin position="1178"/>
        <end position="1203"/>
    </location>
</feature>
<dbReference type="GeneID" id="106464290"/>
<protein>
    <recommendedName>
        <fullName evidence="2">NAD(P)H oxidase (H2O2-forming)</fullName>
        <ecNumber evidence="2">1.6.3.1</ecNumber>
    </recommendedName>
</protein>
<dbReference type="PROSITE" id="PS50222">
    <property type="entry name" value="EF_HAND_2"/>
    <property type="match status" value="2"/>
</dbReference>
<keyword evidence="11" id="KW-0812">Transmembrane</keyword>
<dbReference type="InterPro" id="IPR011992">
    <property type="entry name" value="EF-hand-dom_pair"/>
</dbReference>
<feature type="transmembrane region" description="Helical" evidence="11">
    <location>
        <begin position="1215"/>
        <end position="1231"/>
    </location>
</feature>
<dbReference type="SFLD" id="SFLDG01169">
    <property type="entry name" value="NADPH_oxidase_subgroup_(NOX)"/>
    <property type="match status" value="1"/>
</dbReference>
<dbReference type="SUPFAM" id="SSF63380">
    <property type="entry name" value="Riboflavin synthase domain-like"/>
    <property type="match status" value="1"/>
</dbReference>
<evidence type="ECO:0000256" key="2">
    <source>
        <dbReference type="ARBA" id="ARBA00012698"/>
    </source>
</evidence>
<gene>
    <name evidence="16" type="primary">LOC106464290</name>
</gene>
<dbReference type="InterPro" id="IPR037120">
    <property type="entry name" value="Haem_peroxidase_sf_animal"/>
</dbReference>
<feature type="signal peptide" evidence="12">
    <location>
        <begin position="1"/>
        <end position="26"/>
    </location>
</feature>
<evidence type="ECO:0000256" key="11">
    <source>
        <dbReference type="SAM" id="Phobius"/>
    </source>
</evidence>
<dbReference type="PROSITE" id="PS51384">
    <property type="entry name" value="FAD_FR"/>
    <property type="match status" value="1"/>
</dbReference>
<reference evidence="16" key="1">
    <citation type="submission" date="2025-08" db="UniProtKB">
        <authorList>
            <consortium name="RefSeq"/>
        </authorList>
    </citation>
    <scope>IDENTIFICATION</scope>
    <source>
        <tissue evidence="16">Muscle</tissue>
    </source>
</reference>
<evidence type="ECO:0000256" key="5">
    <source>
        <dbReference type="ARBA" id="ARBA00022827"/>
    </source>
</evidence>
<dbReference type="InterPro" id="IPR013121">
    <property type="entry name" value="Fe_red_NAD-bd_6"/>
</dbReference>
<keyword evidence="8" id="KW-0376">Hydrogen peroxide</keyword>
<dbReference type="InterPro" id="IPR050369">
    <property type="entry name" value="RBOH/FRE"/>
</dbReference>
<evidence type="ECO:0000259" key="14">
    <source>
        <dbReference type="PROSITE" id="PS51384"/>
    </source>
</evidence>
<keyword evidence="4" id="KW-0677">Repeat</keyword>
<feature type="transmembrane region" description="Helical" evidence="11">
    <location>
        <begin position="1043"/>
        <end position="1065"/>
    </location>
</feature>